<dbReference type="Proteomes" id="UP001597214">
    <property type="component" value="Unassembled WGS sequence"/>
</dbReference>
<feature type="compositionally biased region" description="Polar residues" evidence="3">
    <location>
        <begin position="166"/>
        <end position="175"/>
    </location>
</feature>
<reference evidence="6" key="1">
    <citation type="journal article" date="2019" name="Int. J. Syst. Evol. Microbiol.">
        <title>The Global Catalogue of Microorganisms (GCM) 10K type strain sequencing project: providing services to taxonomists for standard genome sequencing and annotation.</title>
        <authorList>
            <consortium name="The Broad Institute Genomics Platform"/>
            <consortium name="The Broad Institute Genome Sequencing Center for Infectious Disease"/>
            <person name="Wu L."/>
            <person name="Ma J."/>
        </authorList>
    </citation>
    <scope>NUCLEOTIDE SEQUENCE [LARGE SCALE GENOMIC DNA]</scope>
    <source>
        <strain evidence="6">CCUG 49339</strain>
    </source>
</reference>
<dbReference type="Pfam" id="PF00965">
    <property type="entry name" value="TIMP"/>
    <property type="match status" value="1"/>
</dbReference>
<dbReference type="RefSeq" id="WP_377929144.1">
    <property type="nucleotide sequence ID" value="NZ_JBHUEM010000024.1"/>
</dbReference>
<dbReference type="EMBL" id="JBHUEM010000024">
    <property type="protein sequence ID" value="MFD1737931.1"/>
    <property type="molecule type" value="Genomic_DNA"/>
</dbReference>
<keyword evidence="4" id="KW-0472">Membrane</keyword>
<keyword evidence="6" id="KW-1185">Reference proteome</keyword>
<evidence type="ECO:0000256" key="2">
    <source>
        <dbReference type="ARBA" id="ARBA00022525"/>
    </source>
</evidence>
<keyword evidence="4" id="KW-1133">Transmembrane helix</keyword>
<evidence type="ECO:0000256" key="3">
    <source>
        <dbReference type="SAM" id="MobiDB-lite"/>
    </source>
</evidence>
<protein>
    <recommendedName>
        <fullName evidence="7">Tissue inhibitor of metalloproteinase</fullName>
    </recommendedName>
</protein>
<feature type="transmembrane region" description="Helical" evidence="4">
    <location>
        <begin position="185"/>
        <end position="204"/>
    </location>
</feature>
<sequence length="210" mass="23145">MRLYKILLIGGFVLSTILFVQPITSYACSCVQPPPVTKEVERSSAVFSGKMIERKDSIKEHTSSGDPVEITFEIYKTWKGITETKVTFYTARSSASCGYPFEANQEYLVYATEDNQGKLSVNLCSLTKELSLASDDLAILGEGKDPTTEEDFGEGKDPTIEEDFGNSDNDSADSQPLTSWSDVPVLWFGLAVIGFIGVCSYLLGKFRARQ</sequence>
<dbReference type="SUPFAM" id="SSF50242">
    <property type="entry name" value="TIMP-like"/>
    <property type="match status" value="1"/>
</dbReference>
<dbReference type="Gene3D" id="2.40.50.120">
    <property type="match status" value="1"/>
</dbReference>
<evidence type="ECO:0000313" key="6">
    <source>
        <dbReference type="Proteomes" id="UP001597214"/>
    </source>
</evidence>
<evidence type="ECO:0008006" key="7">
    <source>
        <dbReference type="Google" id="ProtNLM"/>
    </source>
</evidence>
<feature type="region of interest" description="Disordered" evidence="3">
    <location>
        <begin position="141"/>
        <end position="175"/>
    </location>
</feature>
<feature type="compositionally biased region" description="Basic and acidic residues" evidence="3">
    <location>
        <begin position="142"/>
        <end position="159"/>
    </location>
</feature>
<dbReference type="PROSITE" id="PS51257">
    <property type="entry name" value="PROKAR_LIPOPROTEIN"/>
    <property type="match status" value="1"/>
</dbReference>
<organism evidence="5 6">
    <name type="scientific">Bacillus salitolerans</name>
    <dbReference type="NCBI Taxonomy" id="1437434"/>
    <lineage>
        <taxon>Bacteria</taxon>
        <taxon>Bacillati</taxon>
        <taxon>Bacillota</taxon>
        <taxon>Bacilli</taxon>
        <taxon>Bacillales</taxon>
        <taxon>Bacillaceae</taxon>
        <taxon>Bacillus</taxon>
    </lineage>
</organism>
<dbReference type="InterPro" id="IPR008993">
    <property type="entry name" value="TIMP-like_OB-fold"/>
</dbReference>
<evidence type="ECO:0000313" key="5">
    <source>
        <dbReference type="EMBL" id="MFD1737931.1"/>
    </source>
</evidence>
<keyword evidence="4" id="KW-0812">Transmembrane</keyword>
<dbReference type="InterPro" id="IPR001820">
    <property type="entry name" value="TIMP"/>
</dbReference>
<evidence type="ECO:0000256" key="4">
    <source>
        <dbReference type="SAM" id="Phobius"/>
    </source>
</evidence>
<keyword evidence="2" id="KW-0964">Secreted</keyword>
<comment type="caution">
    <text evidence="5">The sequence shown here is derived from an EMBL/GenBank/DDBJ whole genome shotgun (WGS) entry which is preliminary data.</text>
</comment>
<evidence type="ECO:0000256" key="1">
    <source>
        <dbReference type="ARBA" id="ARBA00004613"/>
    </source>
</evidence>
<proteinExistence type="predicted"/>
<accession>A0ABW4LSV2</accession>
<gene>
    <name evidence="5" type="ORF">ACFSCX_15445</name>
</gene>
<name>A0ABW4LSV2_9BACI</name>
<comment type="subcellular location">
    <subcellularLocation>
        <location evidence="1">Secreted</location>
    </subcellularLocation>
</comment>